<dbReference type="PANTHER" id="PTHR44942">
    <property type="entry name" value="METHYLTRANSF_11 DOMAIN-CONTAINING PROTEIN"/>
    <property type="match status" value="1"/>
</dbReference>
<dbReference type="GO" id="GO:0008757">
    <property type="term" value="F:S-adenosylmethionine-dependent methyltransferase activity"/>
    <property type="evidence" value="ECO:0007669"/>
    <property type="project" value="InterPro"/>
</dbReference>
<dbReference type="AlphaFoldDB" id="A0A8S1ITW1"/>
<comment type="caution">
    <text evidence="5">The sequence shown here is derived from an EMBL/GenBank/DDBJ whole genome shotgun (WGS) entry which is preliminary data.</text>
</comment>
<evidence type="ECO:0000256" key="2">
    <source>
        <dbReference type="ARBA" id="ARBA00022603"/>
    </source>
</evidence>
<dbReference type="InterPro" id="IPR029063">
    <property type="entry name" value="SAM-dependent_MTases_sf"/>
</dbReference>
<dbReference type="InterPro" id="IPR051052">
    <property type="entry name" value="Diverse_substrate_MTase"/>
</dbReference>
<dbReference type="SUPFAM" id="SSF53335">
    <property type="entry name" value="S-adenosyl-L-methionine-dependent methyltransferases"/>
    <property type="match status" value="1"/>
</dbReference>
<reference evidence="5" key="1">
    <citation type="submission" date="2020-12" db="EMBL/GenBank/DDBJ databases">
        <authorList>
            <person name="Iha C."/>
        </authorList>
    </citation>
    <scope>NUCLEOTIDE SEQUENCE</scope>
</reference>
<evidence type="ECO:0000313" key="5">
    <source>
        <dbReference type="EMBL" id="CAD7694783.1"/>
    </source>
</evidence>
<name>A0A8S1ITW1_9CHLO</name>
<dbReference type="OrthoDB" id="10027013at2759"/>
<feature type="domain" description="Methyltransferase type 11" evidence="4">
    <location>
        <begin position="58"/>
        <end position="146"/>
    </location>
</feature>
<evidence type="ECO:0000313" key="6">
    <source>
        <dbReference type="Proteomes" id="UP000708148"/>
    </source>
</evidence>
<keyword evidence="3" id="KW-0808">Transferase</keyword>
<keyword evidence="2" id="KW-0489">Methyltransferase</keyword>
<dbReference type="Proteomes" id="UP000708148">
    <property type="component" value="Unassembled WGS sequence"/>
</dbReference>
<evidence type="ECO:0000256" key="3">
    <source>
        <dbReference type="ARBA" id="ARBA00022679"/>
    </source>
</evidence>
<dbReference type="Pfam" id="PF08241">
    <property type="entry name" value="Methyltransf_11"/>
    <property type="match status" value="1"/>
</dbReference>
<dbReference type="PANTHER" id="PTHR44942:SF4">
    <property type="entry name" value="METHYLTRANSFERASE TYPE 11 DOMAIN-CONTAINING PROTEIN"/>
    <property type="match status" value="1"/>
</dbReference>
<keyword evidence="6" id="KW-1185">Reference proteome</keyword>
<gene>
    <name evidence="5" type="ORF">OSTQU699_LOCUS146</name>
</gene>
<evidence type="ECO:0000259" key="4">
    <source>
        <dbReference type="Pfam" id="PF08241"/>
    </source>
</evidence>
<dbReference type="EMBL" id="CAJHUC010000235">
    <property type="protein sequence ID" value="CAD7694783.1"/>
    <property type="molecule type" value="Genomic_DNA"/>
</dbReference>
<dbReference type="InterPro" id="IPR013216">
    <property type="entry name" value="Methyltransf_11"/>
</dbReference>
<evidence type="ECO:0000256" key="1">
    <source>
        <dbReference type="ARBA" id="ARBA00008361"/>
    </source>
</evidence>
<dbReference type="GO" id="GO:0032259">
    <property type="term" value="P:methylation"/>
    <property type="evidence" value="ECO:0007669"/>
    <property type="project" value="UniProtKB-KW"/>
</dbReference>
<dbReference type="Gene3D" id="3.40.50.150">
    <property type="entry name" value="Vaccinia Virus protein VP39"/>
    <property type="match status" value="1"/>
</dbReference>
<comment type="similarity">
    <text evidence="1">Belongs to the methyltransferase superfamily.</text>
</comment>
<protein>
    <recommendedName>
        <fullName evidence="4">Methyltransferase type 11 domain-containing protein</fullName>
    </recommendedName>
</protein>
<organism evidence="5 6">
    <name type="scientific">Ostreobium quekettii</name>
    <dbReference type="NCBI Taxonomy" id="121088"/>
    <lineage>
        <taxon>Eukaryota</taxon>
        <taxon>Viridiplantae</taxon>
        <taxon>Chlorophyta</taxon>
        <taxon>core chlorophytes</taxon>
        <taxon>Ulvophyceae</taxon>
        <taxon>TCBD clade</taxon>
        <taxon>Bryopsidales</taxon>
        <taxon>Ostreobineae</taxon>
        <taxon>Ostreobiaceae</taxon>
        <taxon>Ostreobium</taxon>
    </lineage>
</organism>
<accession>A0A8S1ITW1</accession>
<sequence>MCDSAGGDPSPDPGRYASLFSLGAEQAVAYARFRPMYPERLYDEIYDFAKLPVYEAALDVGTGSGQAALALARRFERVVATDLNERQLAQAPTVENVTYRQGTAETLDFADDTFDLVTIAQALHWFDLRRFYAEATRVLKPHGTLAAWVYERTFFDGNPAANEAMHDILTRKLGPYWADKCDLVHKRYEGAEPTPDEFRVCEMRTVDLTSDTTVANLAGYMSSWSAYNTYMKANPRAEDPLEAFKAAVLASLSGAQDDSVVVRVTTPMHLLLAREPVKN</sequence>
<dbReference type="CDD" id="cd02440">
    <property type="entry name" value="AdoMet_MTases"/>
    <property type="match status" value="1"/>
</dbReference>
<proteinExistence type="inferred from homology"/>